<dbReference type="OrthoDB" id="1490783at2"/>
<dbReference type="EMBL" id="JXSU01000007">
    <property type="protein sequence ID" value="KIS24009.1"/>
    <property type="molecule type" value="Genomic_DNA"/>
</dbReference>
<protein>
    <submittedName>
        <fullName evidence="1">Uncharacterized protein</fullName>
    </submittedName>
</protein>
<organism evidence="1 2">
    <name type="scientific">Clostridium botulinum B2 450</name>
    <dbReference type="NCBI Taxonomy" id="1379739"/>
    <lineage>
        <taxon>Bacteria</taxon>
        <taxon>Bacillati</taxon>
        <taxon>Bacillota</taxon>
        <taxon>Clostridia</taxon>
        <taxon>Eubacteriales</taxon>
        <taxon>Clostridiaceae</taxon>
        <taxon>Clostridium</taxon>
    </lineage>
</organism>
<dbReference type="RefSeq" id="WP_043032006.1">
    <property type="nucleotide sequence ID" value="NZ_JXSU01000007.1"/>
</dbReference>
<comment type="caution">
    <text evidence="1">The sequence shown here is derived from an EMBL/GenBank/DDBJ whole genome shotgun (WGS) entry which is preliminary data.</text>
</comment>
<gene>
    <name evidence="1" type="ORF">N495_10560</name>
</gene>
<evidence type="ECO:0000313" key="1">
    <source>
        <dbReference type="EMBL" id="KIS24009.1"/>
    </source>
</evidence>
<dbReference type="Proteomes" id="UP000032250">
    <property type="component" value="Unassembled WGS sequence"/>
</dbReference>
<accession>A0A0D1ALK3</accession>
<reference evidence="1 2" key="1">
    <citation type="submission" date="2014-06" db="EMBL/GenBank/DDBJ databases">
        <title>Genome characterization of distinct group I Clostridium botulinum lineages.</title>
        <authorList>
            <person name="Giordani F."/>
            <person name="Anselmo A."/>
            <person name="Fillo S."/>
            <person name="Palozzi A.M."/>
            <person name="Fortunato A."/>
            <person name="Gentile B."/>
            <person name="Ciammaruconi A."/>
            <person name="Anniballi F."/>
            <person name="De Medici D."/>
            <person name="Lista F."/>
        </authorList>
    </citation>
    <scope>NUCLEOTIDE SEQUENCE [LARGE SCALE GENOMIC DNA]</scope>
    <source>
        <strain evidence="1 2">B2 450</strain>
    </source>
</reference>
<proteinExistence type="predicted"/>
<dbReference type="HOGENOM" id="CLU_1352656_0_0_9"/>
<dbReference type="PATRIC" id="fig|1379739.3.peg.2480"/>
<evidence type="ECO:0000313" key="2">
    <source>
        <dbReference type="Proteomes" id="UP000032250"/>
    </source>
</evidence>
<dbReference type="AlphaFoldDB" id="A0A0D1ALK3"/>
<sequence>MGEVDIAINNAWGNVINKVEDDGYPMSSEKTLVFSFMMELYKLLPNIKFDFEYQAYNDISGKDKFLDLLIYLEEDHKVALEFKLPKSINGNNSNQTETRKNIYRDILRLNYLIENRVNNIKKAYFLCGVNESAYLNKGNATIYKACQVYNGYTVKRGTVLNIEEFNELPELNRELKFEWRNIESNGSKNVVKGKFAWLKLKL</sequence>
<name>A0A0D1ALK3_CLOBO</name>